<dbReference type="EMBL" id="AAZO01005954">
    <property type="status" value="NOT_ANNOTATED_CDS"/>
    <property type="molecule type" value="Genomic_DNA"/>
</dbReference>
<feature type="region of interest" description="Disordered" evidence="1">
    <location>
        <begin position="1"/>
        <end position="34"/>
    </location>
</feature>
<name>E0VWY4_PEDHC</name>
<proteinExistence type="predicted"/>
<organism>
    <name type="scientific">Pediculus humanus subsp. corporis</name>
    <name type="common">Body louse</name>
    <dbReference type="NCBI Taxonomy" id="121224"/>
    <lineage>
        <taxon>Eukaryota</taxon>
        <taxon>Metazoa</taxon>
        <taxon>Ecdysozoa</taxon>
        <taxon>Arthropoda</taxon>
        <taxon>Hexapoda</taxon>
        <taxon>Insecta</taxon>
        <taxon>Pterygota</taxon>
        <taxon>Neoptera</taxon>
        <taxon>Paraneoptera</taxon>
        <taxon>Psocodea</taxon>
        <taxon>Troctomorpha</taxon>
        <taxon>Phthiraptera</taxon>
        <taxon>Anoplura</taxon>
        <taxon>Pediculidae</taxon>
        <taxon>Pediculus</taxon>
    </lineage>
</organism>
<evidence type="ECO:0000313" key="3">
    <source>
        <dbReference type="EnsemblMetazoa" id="PHUM492190-PA"/>
    </source>
</evidence>
<reference evidence="2" key="1">
    <citation type="submission" date="2007-04" db="EMBL/GenBank/DDBJ databases">
        <title>Annotation of Pediculus humanus corporis strain USDA.</title>
        <authorList>
            <person name="Kirkness E."/>
            <person name="Hannick L."/>
            <person name="Hass B."/>
            <person name="Bruggner R."/>
            <person name="Lawson D."/>
            <person name="Bidwell S."/>
            <person name="Joardar V."/>
            <person name="Caler E."/>
            <person name="Walenz B."/>
            <person name="Inman J."/>
            <person name="Schobel S."/>
            <person name="Galinsky K."/>
            <person name="Amedeo P."/>
            <person name="Strausberg R."/>
        </authorList>
    </citation>
    <scope>NUCLEOTIDE SEQUENCE</scope>
    <source>
        <strain evidence="2">USDA</strain>
    </source>
</reference>
<protein>
    <submittedName>
        <fullName evidence="2 3">Uncharacterized protein</fullName>
    </submittedName>
</protein>
<dbReference type="AlphaFoldDB" id="E0VWY4"/>
<dbReference type="RefSeq" id="XP_002430628.1">
    <property type="nucleotide sequence ID" value="XM_002430583.1"/>
</dbReference>
<dbReference type="VEuPathDB" id="VectorBase:PHUM492190"/>
<evidence type="ECO:0000256" key="1">
    <source>
        <dbReference type="SAM" id="MobiDB-lite"/>
    </source>
</evidence>
<evidence type="ECO:0000313" key="4">
    <source>
        <dbReference type="Proteomes" id="UP000009046"/>
    </source>
</evidence>
<dbReference type="HOGENOM" id="CLU_479235_0_0_1"/>
<dbReference type="GeneID" id="8235866"/>
<reference evidence="3" key="3">
    <citation type="submission" date="2020-05" db="UniProtKB">
        <authorList>
            <consortium name="EnsemblMetazoa"/>
        </authorList>
    </citation>
    <scope>IDENTIFICATION</scope>
    <source>
        <strain evidence="3">USDA</strain>
    </source>
</reference>
<dbReference type="KEGG" id="phu:Phum_PHUM492190"/>
<feature type="compositionally biased region" description="Pro residues" evidence="1">
    <location>
        <begin position="202"/>
        <end position="213"/>
    </location>
</feature>
<feature type="region of interest" description="Disordered" evidence="1">
    <location>
        <begin position="537"/>
        <end position="569"/>
    </location>
</feature>
<feature type="region of interest" description="Disordered" evidence="1">
    <location>
        <begin position="399"/>
        <end position="427"/>
    </location>
</feature>
<dbReference type="CTD" id="8235866"/>
<keyword evidence="4" id="KW-1185">Reference proteome</keyword>
<feature type="region of interest" description="Disordered" evidence="1">
    <location>
        <begin position="194"/>
        <end position="252"/>
    </location>
</feature>
<accession>E0VWY4</accession>
<gene>
    <name evidence="3" type="primary">8235866</name>
    <name evidence="2" type="ORF">Phum_PHUM492190</name>
</gene>
<feature type="compositionally biased region" description="Low complexity" evidence="1">
    <location>
        <begin position="217"/>
        <end position="241"/>
    </location>
</feature>
<dbReference type="EnsemblMetazoa" id="PHUM492190-RA">
    <property type="protein sequence ID" value="PHUM492190-PA"/>
    <property type="gene ID" value="PHUM492190"/>
</dbReference>
<sequence>MLEYESLEPEIRVKRSPAAEGGSRRQERQSSVQVSPEYYNLLHQLAAQQQQQQQSQVTATTTQSPTQLYSQLVVSKDGTRQQSGGAATTRYVLSPEGGTLFQGSFSGFGQQPQQQYTTSIGSQSSYNGLTAAAPQQYVYLQSPLEQTGPQVLPPAPTYKPPPGTRPKLTEYARQQQRILQDFRDAPIRAQIAGFANGLSRPRQPPQLPQPLPTGPYSQSPQVFAASPAPSSSQQPGLPPTQYQDPQNPGIVYTTVPVDSQAYQLQQQYAQAQSPQQPQPQPQYVTQYVPESQVYAQSSRSTTVPQQVYYQPVETTQDKPRRPVAAAAAAVLPTPSSVQPQYLSQALSQQQYLIETTKPTAQPQYVHPAPEAIPQVHYVQQPQSSPAAVSGSSIRHPEIPSSPSTLLHPVAGRGYFSQGGKQPTSRSSIFVSRSSVPKSLSFTAASVAAAAADGVSSEKVPVVRLPAVPSPAPVASTEPRSYTKQEIDALIRAGYTITPVQDSRATHYLKSKRHHHHHHHSISDDRANHVVYENPQDGIQYEYSPGTSDSSISIKAKKSVTKSEGSTAKV</sequence>
<dbReference type="EMBL" id="DS235824">
    <property type="protein sequence ID" value="EEB17890.1"/>
    <property type="molecule type" value="Genomic_DNA"/>
</dbReference>
<evidence type="ECO:0000313" key="2">
    <source>
        <dbReference type="EMBL" id="EEB17890.1"/>
    </source>
</evidence>
<dbReference type="Proteomes" id="UP000009046">
    <property type="component" value="Unassembled WGS sequence"/>
</dbReference>
<reference evidence="2" key="2">
    <citation type="submission" date="2007-04" db="EMBL/GenBank/DDBJ databases">
        <title>The genome of the human body louse.</title>
        <authorList>
            <consortium name="The Human Body Louse Genome Consortium"/>
            <person name="Kirkness E."/>
            <person name="Walenz B."/>
            <person name="Hass B."/>
            <person name="Bruggner R."/>
            <person name="Strausberg R."/>
        </authorList>
    </citation>
    <scope>NUCLEOTIDE SEQUENCE</scope>
    <source>
        <strain evidence="2">USDA</strain>
    </source>
</reference>
<dbReference type="InParanoid" id="E0VWY4"/>